<comment type="caution">
    <text evidence="3">The sequence shown here is derived from an EMBL/GenBank/DDBJ whole genome shotgun (WGS) entry which is preliminary data.</text>
</comment>
<sequence length="180" mass="19755">MKVSIKITLTILIGTLGLSTALKGEELLTNPSFEDEISNYDKQGWDARGPQAISLERVKDPVKEGDYALLVDGRSGPKWEGVKQAVKLEMGKTYRISGSIRLGKGEKADKGAVQLIKSYGPGKTEFQDIFRSKLNASEYTTFTETFSIEGKQPEELFISIHGMGGGKSFIIDGFSLQEID</sequence>
<dbReference type="SUPFAM" id="SSF49785">
    <property type="entry name" value="Galactose-binding domain-like"/>
    <property type="match status" value="1"/>
</dbReference>
<dbReference type="EMBL" id="JAAGNX010000001">
    <property type="protein sequence ID" value="NDV61872.1"/>
    <property type="molecule type" value="Genomic_DNA"/>
</dbReference>
<dbReference type="AlphaFoldDB" id="A0A6B2M0F8"/>
<dbReference type="Gene3D" id="2.60.120.260">
    <property type="entry name" value="Galactose-binding domain-like"/>
    <property type="match status" value="1"/>
</dbReference>
<dbReference type="GO" id="GO:0016798">
    <property type="term" value="F:hydrolase activity, acting on glycosyl bonds"/>
    <property type="evidence" value="ECO:0007669"/>
    <property type="project" value="InterPro"/>
</dbReference>
<gene>
    <name evidence="3" type="ORF">G0Q06_05365</name>
</gene>
<reference evidence="3 4" key="1">
    <citation type="submission" date="2020-02" db="EMBL/GenBank/DDBJ databases">
        <title>Albibacoteraceae fam. nov., the first described family within the subdivision 4 Verrucomicrobia.</title>
        <authorList>
            <person name="Xi F."/>
        </authorList>
    </citation>
    <scope>NUCLEOTIDE SEQUENCE [LARGE SCALE GENOMIC DNA]</scope>
    <source>
        <strain evidence="3 4">CK1056</strain>
    </source>
</reference>
<protein>
    <recommendedName>
        <fullName evidence="2">CBM-cenC domain-containing protein</fullName>
    </recommendedName>
</protein>
<organism evidence="3 4">
    <name type="scientific">Oceanipulchritudo coccoides</name>
    <dbReference type="NCBI Taxonomy" id="2706888"/>
    <lineage>
        <taxon>Bacteria</taxon>
        <taxon>Pseudomonadati</taxon>
        <taxon>Verrucomicrobiota</taxon>
        <taxon>Opitutia</taxon>
        <taxon>Puniceicoccales</taxon>
        <taxon>Oceanipulchritudinaceae</taxon>
        <taxon>Oceanipulchritudo</taxon>
    </lineage>
</organism>
<dbReference type="InterPro" id="IPR008979">
    <property type="entry name" value="Galactose-bd-like_sf"/>
</dbReference>
<evidence type="ECO:0000256" key="1">
    <source>
        <dbReference type="ARBA" id="ARBA00022801"/>
    </source>
</evidence>
<proteinExistence type="predicted"/>
<keyword evidence="1" id="KW-0378">Hydrolase</keyword>
<dbReference type="RefSeq" id="WP_163963190.1">
    <property type="nucleotide sequence ID" value="NZ_JAAGNX010000001.1"/>
</dbReference>
<keyword evidence="4" id="KW-1185">Reference proteome</keyword>
<evidence type="ECO:0000313" key="4">
    <source>
        <dbReference type="Proteomes" id="UP000478417"/>
    </source>
</evidence>
<dbReference type="Proteomes" id="UP000478417">
    <property type="component" value="Unassembled WGS sequence"/>
</dbReference>
<name>A0A6B2M0F8_9BACT</name>
<dbReference type="Pfam" id="PF02018">
    <property type="entry name" value="CBM_4_9"/>
    <property type="match status" value="1"/>
</dbReference>
<accession>A0A6B2M0F8</accession>
<evidence type="ECO:0000313" key="3">
    <source>
        <dbReference type="EMBL" id="NDV61872.1"/>
    </source>
</evidence>
<feature type="domain" description="CBM-cenC" evidence="2">
    <location>
        <begin position="26"/>
        <end position="162"/>
    </location>
</feature>
<evidence type="ECO:0000259" key="2">
    <source>
        <dbReference type="Pfam" id="PF02018"/>
    </source>
</evidence>
<dbReference type="InterPro" id="IPR003305">
    <property type="entry name" value="CenC_carb-bd"/>
</dbReference>